<protein>
    <recommendedName>
        <fullName evidence="3">Prolow-density lipoprotein receptor-related protein 1-like beta-propeller domain-containing protein</fullName>
    </recommendedName>
</protein>
<feature type="signal peptide" evidence="2">
    <location>
        <begin position="1"/>
        <end position="20"/>
    </location>
</feature>
<feature type="domain" description="Prolow-density lipoprotein receptor-related protein 1-like beta-propeller" evidence="3">
    <location>
        <begin position="57"/>
        <end position="307"/>
    </location>
</feature>
<keyword evidence="5" id="KW-1185">Reference proteome</keyword>
<accession>A0A1H9MN23</accession>
<gene>
    <name evidence="4" type="ORF">SAMN04487944_10247</name>
</gene>
<dbReference type="STRING" id="531814.SAMN04487944_10247"/>
<evidence type="ECO:0000256" key="1">
    <source>
        <dbReference type="SAM" id="MobiDB-lite"/>
    </source>
</evidence>
<dbReference type="PROSITE" id="PS51257">
    <property type="entry name" value="PROKAR_LIPOPROTEIN"/>
    <property type="match status" value="1"/>
</dbReference>
<evidence type="ECO:0000256" key="2">
    <source>
        <dbReference type="SAM" id="SignalP"/>
    </source>
</evidence>
<evidence type="ECO:0000313" key="4">
    <source>
        <dbReference type="EMBL" id="SER24553.1"/>
    </source>
</evidence>
<reference evidence="4 5" key="1">
    <citation type="submission" date="2016-10" db="EMBL/GenBank/DDBJ databases">
        <authorList>
            <person name="de Groot N.N."/>
        </authorList>
    </citation>
    <scope>NUCLEOTIDE SEQUENCE [LARGE SCALE GENOMIC DNA]</scope>
    <source>
        <strain evidence="4 5">CGMCC 1.7727</strain>
    </source>
</reference>
<dbReference type="RefSeq" id="WP_089738980.1">
    <property type="nucleotide sequence ID" value="NZ_FOGL01000002.1"/>
</dbReference>
<dbReference type="InterPro" id="IPR032485">
    <property type="entry name" value="LRP1-like_beta_prop"/>
</dbReference>
<feature type="region of interest" description="Disordered" evidence="1">
    <location>
        <begin position="25"/>
        <end position="48"/>
    </location>
</feature>
<sequence length="338" mass="38222">MRIKLLLLLSVMVILSACSANESDAKVENEAGKHTEIKEPDEKEKQEPVEEKISFTNSSGNINAGGDYLMLDDWIYFSYILSDGHLFKMKTDGTEAVQLTDYPVSNLQIAGSFIYYIKVDNSSGYPLHESLHKMRLDGTGEKVIINQPIGNLYASGDDLLFIMDGSVYKWNTADEEQTKLPYAALSMSVSDTRIVYYDHDGYHLGNTEGTEDRFLFLENYGEYILDGEDLFYTIFEGDSGLFHYSLPNDTQANLISKKIDYFNVDRNNIYYSSAEAEVDRTIYELDRMSLEENNLHTAVSEIHVFDELLIGAYSRQGVGAIVLVSRETKEAVEMVPVK</sequence>
<dbReference type="EMBL" id="FOGL01000002">
    <property type="protein sequence ID" value="SER24553.1"/>
    <property type="molecule type" value="Genomic_DNA"/>
</dbReference>
<organism evidence="4 5">
    <name type="scientific">Gracilibacillus ureilyticus</name>
    <dbReference type="NCBI Taxonomy" id="531814"/>
    <lineage>
        <taxon>Bacteria</taxon>
        <taxon>Bacillati</taxon>
        <taxon>Bacillota</taxon>
        <taxon>Bacilli</taxon>
        <taxon>Bacillales</taxon>
        <taxon>Bacillaceae</taxon>
        <taxon>Gracilibacillus</taxon>
    </lineage>
</organism>
<name>A0A1H9MN23_9BACI</name>
<dbReference type="SUPFAM" id="SSF69304">
    <property type="entry name" value="Tricorn protease N-terminal domain"/>
    <property type="match status" value="1"/>
</dbReference>
<dbReference type="AlphaFoldDB" id="A0A1H9MN23"/>
<proteinExistence type="predicted"/>
<dbReference type="OrthoDB" id="2888484at2"/>
<dbReference type="Proteomes" id="UP000199687">
    <property type="component" value="Unassembled WGS sequence"/>
</dbReference>
<evidence type="ECO:0000259" key="3">
    <source>
        <dbReference type="Pfam" id="PF16472"/>
    </source>
</evidence>
<dbReference type="Pfam" id="PF16472">
    <property type="entry name" value="DUF5050"/>
    <property type="match status" value="1"/>
</dbReference>
<evidence type="ECO:0000313" key="5">
    <source>
        <dbReference type="Proteomes" id="UP000199687"/>
    </source>
</evidence>
<feature type="chain" id="PRO_5038567303" description="Prolow-density lipoprotein receptor-related protein 1-like beta-propeller domain-containing protein" evidence="2">
    <location>
        <begin position="21"/>
        <end position="338"/>
    </location>
</feature>
<keyword evidence="2" id="KW-0732">Signal</keyword>